<proteinExistence type="predicted"/>
<evidence type="ECO:0000313" key="2">
    <source>
        <dbReference type="EMBL" id="HDD52859.1"/>
    </source>
</evidence>
<dbReference type="InterPro" id="IPR005079">
    <property type="entry name" value="Peptidase_C45_hydrolase"/>
</dbReference>
<evidence type="ECO:0000259" key="1">
    <source>
        <dbReference type="Pfam" id="PF03417"/>
    </source>
</evidence>
<dbReference type="InterPro" id="IPR011990">
    <property type="entry name" value="TPR-like_helical_dom_sf"/>
</dbReference>
<dbReference type="NCBIfam" id="NF040521">
    <property type="entry name" value="C45_proenzyme"/>
    <property type="match status" value="1"/>
</dbReference>
<feature type="non-terminal residue" evidence="2">
    <location>
        <position position="1"/>
    </location>
</feature>
<dbReference type="SUPFAM" id="SSF48452">
    <property type="entry name" value="TPR-like"/>
    <property type="match status" value="1"/>
</dbReference>
<reference evidence="2" key="1">
    <citation type="journal article" date="2020" name="mSystems">
        <title>Genome- and Community-Level Interaction Insights into Carbon Utilization and Element Cycling Functions of Hydrothermarchaeota in Hydrothermal Sediment.</title>
        <authorList>
            <person name="Zhou Z."/>
            <person name="Liu Y."/>
            <person name="Xu W."/>
            <person name="Pan J."/>
            <person name="Luo Z.H."/>
            <person name="Li M."/>
        </authorList>
    </citation>
    <scope>NUCLEOTIDE SEQUENCE [LARGE SCALE GENOMIC DNA]</scope>
    <source>
        <strain evidence="2">HyVt-115</strain>
    </source>
</reference>
<dbReference type="Gene3D" id="1.25.40.10">
    <property type="entry name" value="Tetratricopeptide repeat domain"/>
    <property type="match status" value="1"/>
</dbReference>
<dbReference type="Gene3D" id="3.60.60.10">
    <property type="entry name" value="Penicillin V Acylase, Chain A"/>
    <property type="match status" value="1"/>
</dbReference>
<dbReference type="Proteomes" id="UP000885690">
    <property type="component" value="Unassembled WGS sequence"/>
</dbReference>
<accession>A0A7C0YCW5</accession>
<dbReference type="Pfam" id="PF03417">
    <property type="entry name" value="AAT"/>
    <property type="match status" value="1"/>
</dbReference>
<name>A0A7C0YCW5_9BACT</name>
<feature type="domain" description="Peptidase C45 hydrolase" evidence="1">
    <location>
        <begin position="125"/>
        <end position="354"/>
    </location>
</feature>
<dbReference type="AlphaFoldDB" id="A0A7C0YCW5"/>
<dbReference type="EMBL" id="DQWS01000083">
    <property type="protein sequence ID" value="HDD52859.1"/>
    <property type="molecule type" value="Genomic_DNA"/>
</dbReference>
<sequence length="538" mass="59699">LFFGEVLRERFRGSPLEYYLKNAPRVLDHALQGYPSSLRLPARWALKGLLFLPAALGTFGEDRAFLKGLAKGADLSYLDVWLTYSSPDALNFLVSFLTRLSRTAIPQVPVACSSFIAWGEATTDGSLLHGRNLDFSGGLRWSHRHAVMVLKPARGIPSVTVTGDGAYIPGITSTNAKGLTMGLHMNFTRDGNLVGRNVLTLASRALLEGGSVDGAVDILGRGRRISGWTFVLSHVPSKKAALLELSGNRKSRIEPRGDWLVYSNCYLSSSLRETEYAPSYTWVEDNYSRYASLKMLMEEYQGKLDPPLALSILGNRVDITCGRELVLGNAVAAVANVSSALFCPEKDRLWLALGAAPPNTYGRYVGLSLGDLFSGRDPTVLEELSGDPIPQSKRRSLECYMEALRLWDEEMDLEGTLRAVSEALEALEEGDEEPLFFMVRGLLLAKKGEYSSAREDFQRVLNSFLSPYRKAQALLWLARLADLEGKRTEALNGYRKVISCSSWLDITKAAWMGIRKPYNKRLLKRMDVALLVAEYIDY</sequence>
<dbReference type="InterPro" id="IPR047794">
    <property type="entry name" value="C45_proenzyme-like"/>
</dbReference>
<gene>
    <name evidence="2" type="ORF">ENF32_02165</name>
</gene>
<organism evidence="2">
    <name type="scientific">Thermosulfidibacter takaii</name>
    <dbReference type="NCBI Taxonomy" id="412593"/>
    <lineage>
        <taxon>Bacteria</taxon>
        <taxon>Pseudomonadati</taxon>
        <taxon>Thermosulfidibacterota</taxon>
        <taxon>Thermosulfidibacteria</taxon>
        <taxon>Thermosulfidibacterales</taxon>
        <taxon>Thermosulfidibacteraceae</taxon>
    </lineage>
</organism>
<comment type="caution">
    <text evidence="2">The sequence shown here is derived from an EMBL/GenBank/DDBJ whole genome shotgun (WGS) entry which is preliminary data.</text>
</comment>
<protein>
    <recommendedName>
        <fullName evidence="1">Peptidase C45 hydrolase domain-containing protein</fullName>
    </recommendedName>
</protein>